<dbReference type="GO" id="GO:0004523">
    <property type="term" value="F:RNA-DNA hybrid ribonuclease activity"/>
    <property type="evidence" value="ECO:0007669"/>
    <property type="project" value="InterPro"/>
</dbReference>
<dbReference type="InterPro" id="IPR036397">
    <property type="entry name" value="RNaseH_sf"/>
</dbReference>
<dbReference type="InterPro" id="IPR044730">
    <property type="entry name" value="RNase_H-like_dom_plant"/>
</dbReference>
<proteinExistence type="predicted"/>
<accession>A0A2Z6M2U1</accession>
<dbReference type="GO" id="GO:0003676">
    <property type="term" value="F:nucleic acid binding"/>
    <property type="evidence" value="ECO:0007669"/>
    <property type="project" value="InterPro"/>
</dbReference>
<dbReference type="Gene3D" id="3.30.420.10">
    <property type="entry name" value="Ribonuclease H-like superfamily/Ribonuclease H"/>
    <property type="match status" value="1"/>
</dbReference>
<dbReference type="InterPro" id="IPR002156">
    <property type="entry name" value="RNaseH_domain"/>
</dbReference>
<gene>
    <name evidence="2" type="ORF">TSUD_73970</name>
</gene>
<reference evidence="3" key="1">
    <citation type="journal article" date="2017" name="Front. Plant Sci.">
        <title>Climate Clever Clovers: New Paradigm to Reduce the Environmental Footprint of Ruminants by Breeding Low Methanogenic Forages Utilizing Haplotype Variation.</title>
        <authorList>
            <person name="Kaur P."/>
            <person name="Appels R."/>
            <person name="Bayer P.E."/>
            <person name="Keeble-Gagnere G."/>
            <person name="Wang J."/>
            <person name="Hirakawa H."/>
            <person name="Shirasawa K."/>
            <person name="Vercoe P."/>
            <person name="Stefanova K."/>
            <person name="Durmic Z."/>
            <person name="Nichols P."/>
            <person name="Revell C."/>
            <person name="Isobe S.N."/>
            <person name="Edwards D."/>
            <person name="Erskine W."/>
        </authorList>
    </citation>
    <scope>NUCLEOTIDE SEQUENCE [LARGE SCALE GENOMIC DNA]</scope>
    <source>
        <strain evidence="3">cv. Daliak</strain>
    </source>
</reference>
<dbReference type="InterPro" id="IPR012337">
    <property type="entry name" value="RNaseH-like_sf"/>
</dbReference>
<evidence type="ECO:0000313" key="2">
    <source>
        <dbReference type="EMBL" id="GAU12910.1"/>
    </source>
</evidence>
<name>A0A2Z6M2U1_TRISU</name>
<dbReference type="SUPFAM" id="SSF53098">
    <property type="entry name" value="Ribonuclease H-like"/>
    <property type="match status" value="1"/>
</dbReference>
<keyword evidence="3" id="KW-1185">Reference proteome</keyword>
<dbReference type="PANTHER" id="PTHR33116:SF78">
    <property type="entry name" value="OS12G0587133 PROTEIN"/>
    <property type="match status" value="1"/>
</dbReference>
<dbReference type="EMBL" id="DF973126">
    <property type="protein sequence ID" value="GAU12910.1"/>
    <property type="molecule type" value="Genomic_DNA"/>
</dbReference>
<dbReference type="PANTHER" id="PTHR33116">
    <property type="entry name" value="REVERSE TRANSCRIPTASE ZINC-BINDING DOMAIN-CONTAINING PROTEIN-RELATED-RELATED"/>
    <property type="match status" value="1"/>
</dbReference>
<sequence length="540" mass="62464">MLSHQMFADDLLLFGEASENQMKCVVESLNEFCSTGQSEKLSLWKATHLSFAGRVTLAKSVIEAIPIYPMMSSAVPKACLEDIQRIQRNFLWGDTEHKRRFHAIGWDKIIVPKWMGGLGLRKLDIMNNACLSKLGWKLQTSSTDLWCEVLRGKYSREPVINIQSCKASDSALWKALDALKPTLARLNYWSVGDGRGIDTWSEAWIEEGIILDQIIDIPQSLRSKKLYELVDVDGQWNWSLFEGWIPKALLKNTTVILPPNDEYGSDERMIIGENKHQFSVSNMYKRLCCHDDAEANNSWKRIWKLNVRERERINYYMGDLHQWIATNLHNTFRWNGKGSWCDFWALCCHCIWNWRNKELFEENFLRPPRPVQHVLKLIGDYMSATSKDDIIALRNQEVTMIGWSPPRELFVRLNTDDAYKEHVVAGCGELWRVYEGLSYARRMGFRQIELHIDSISVVRALNNSSSASSHGGTLLKQIWKLLEMDWIVEISHTYREANKCADALANLGCYLAYNTVFYDACPTQIRDIFSLILWETLSLE</sequence>
<protein>
    <recommendedName>
        <fullName evidence="1">RNase H type-1 domain-containing protein</fullName>
    </recommendedName>
</protein>
<dbReference type="OrthoDB" id="693418at2759"/>
<organism evidence="2 3">
    <name type="scientific">Trifolium subterraneum</name>
    <name type="common">Subterranean clover</name>
    <dbReference type="NCBI Taxonomy" id="3900"/>
    <lineage>
        <taxon>Eukaryota</taxon>
        <taxon>Viridiplantae</taxon>
        <taxon>Streptophyta</taxon>
        <taxon>Embryophyta</taxon>
        <taxon>Tracheophyta</taxon>
        <taxon>Spermatophyta</taxon>
        <taxon>Magnoliopsida</taxon>
        <taxon>eudicotyledons</taxon>
        <taxon>Gunneridae</taxon>
        <taxon>Pentapetalae</taxon>
        <taxon>rosids</taxon>
        <taxon>fabids</taxon>
        <taxon>Fabales</taxon>
        <taxon>Fabaceae</taxon>
        <taxon>Papilionoideae</taxon>
        <taxon>50 kb inversion clade</taxon>
        <taxon>NPAAA clade</taxon>
        <taxon>Hologalegina</taxon>
        <taxon>IRL clade</taxon>
        <taxon>Trifolieae</taxon>
        <taxon>Trifolium</taxon>
    </lineage>
</organism>
<dbReference type="AlphaFoldDB" id="A0A2Z6M2U1"/>
<evidence type="ECO:0000313" key="3">
    <source>
        <dbReference type="Proteomes" id="UP000242715"/>
    </source>
</evidence>
<evidence type="ECO:0000259" key="1">
    <source>
        <dbReference type="Pfam" id="PF13456"/>
    </source>
</evidence>
<feature type="domain" description="RNase H type-1" evidence="1">
    <location>
        <begin position="428"/>
        <end position="507"/>
    </location>
</feature>
<dbReference type="Pfam" id="PF13456">
    <property type="entry name" value="RVT_3"/>
    <property type="match status" value="1"/>
</dbReference>
<dbReference type="CDD" id="cd06222">
    <property type="entry name" value="RNase_H_like"/>
    <property type="match status" value="1"/>
</dbReference>
<dbReference type="Proteomes" id="UP000242715">
    <property type="component" value="Unassembled WGS sequence"/>
</dbReference>